<comment type="function">
    <text evidence="10">Catalyzes the transfer of pyrophosphate from adenosine triphosphate (ATP) to 6-hydroxymethyl-7,8-dihydropterin, an enzymatic step in folate biosynthesis pathway.</text>
</comment>
<gene>
    <name evidence="14" type="primary">folK</name>
    <name evidence="14" type="ORF">RQL38_00450</name>
</gene>
<name>A0ABZ2H1K2_9GAMM</name>
<evidence type="ECO:0000256" key="8">
    <source>
        <dbReference type="ARBA" id="ARBA00022840"/>
    </source>
</evidence>
<dbReference type="SUPFAM" id="SSF55083">
    <property type="entry name" value="6-hydroxymethyl-7,8-dihydropterin pyrophosphokinase, HPPK"/>
    <property type="match status" value="1"/>
</dbReference>
<keyword evidence="15" id="KW-1185">Reference proteome</keyword>
<dbReference type="RefSeq" id="WP_338521720.1">
    <property type="nucleotide sequence ID" value="NZ_CP135136.1"/>
</dbReference>
<keyword evidence="6" id="KW-0547">Nucleotide-binding</keyword>
<evidence type="ECO:0000256" key="12">
    <source>
        <dbReference type="ARBA" id="ARBA00033413"/>
    </source>
</evidence>
<feature type="domain" description="7,8-dihydro-6-hydroxymethylpterin-pyrophosphokinase" evidence="13">
    <location>
        <begin position="6"/>
        <end position="134"/>
    </location>
</feature>
<evidence type="ECO:0000256" key="5">
    <source>
        <dbReference type="ARBA" id="ARBA00022679"/>
    </source>
</evidence>
<dbReference type="PANTHER" id="PTHR43071">
    <property type="entry name" value="2-AMINO-4-HYDROXY-6-HYDROXYMETHYLDIHYDROPTERIDINE PYROPHOSPHOKINASE"/>
    <property type="match status" value="1"/>
</dbReference>
<evidence type="ECO:0000313" key="14">
    <source>
        <dbReference type="EMBL" id="WWR12099.1"/>
    </source>
</evidence>
<reference evidence="14" key="1">
    <citation type="submission" date="2023-09" db="EMBL/GenBank/DDBJ databases">
        <title>Genomes of two closely related lineages of the louse Polyplax serrata with different host specificities.</title>
        <authorList>
            <person name="Martinu J."/>
            <person name="Tarabai H."/>
            <person name="Stefka J."/>
            <person name="Hypsa V."/>
        </authorList>
    </citation>
    <scope>NUCLEOTIDE SEQUENCE [LARGE SCALE GENOMIC DNA]</scope>
    <source>
        <strain evidence="14">HR10_N</strain>
    </source>
</reference>
<sequence>MDNLSYIGLGSNLNSPYRQLKIAIDNLKKIPFTTIVNISSFYFNKAIGRKIQPNFYNAVVALQTIIGPRKLLFYCQIIELKQKRKRNIKWQSRTIDIDILFFKSLKIKEKTLTIPHPRIHIRSFVIKPLLEIAPHFKNYFLSK</sequence>
<evidence type="ECO:0000256" key="7">
    <source>
        <dbReference type="ARBA" id="ARBA00022777"/>
    </source>
</evidence>
<dbReference type="EMBL" id="CP135136">
    <property type="protein sequence ID" value="WWR12099.1"/>
    <property type="molecule type" value="Genomic_DNA"/>
</dbReference>
<dbReference type="PANTHER" id="PTHR43071:SF1">
    <property type="entry name" value="2-AMINO-4-HYDROXY-6-HYDROXYMETHYLDIHYDROPTERIDINE PYROPHOSPHOKINASE"/>
    <property type="match status" value="1"/>
</dbReference>
<keyword evidence="5 14" id="KW-0808">Transferase</keyword>
<dbReference type="GO" id="GO:0003848">
    <property type="term" value="F:2-amino-4-hydroxy-6-hydroxymethyldihydropteridine diphosphokinase activity"/>
    <property type="evidence" value="ECO:0007669"/>
    <property type="project" value="UniProtKB-EC"/>
</dbReference>
<keyword evidence="7" id="KW-0418">Kinase</keyword>
<keyword evidence="8" id="KW-0067">ATP-binding</keyword>
<evidence type="ECO:0000256" key="4">
    <source>
        <dbReference type="ARBA" id="ARBA00016218"/>
    </source>
</evidence>
<dbReference type="InterPro" id="IPR000550">
    <property type="entry name" value="Hppk"/>
</dbReference>
<dbReference type="Proteomes" id="UP001360424">
    <property type="component" value="Chromosome"/>
</dbReference>
<evidence type="ECO:0000259" key="13">
    <source>
        <dbReference type="Pfam" id="PF01288"/>
    </source>
</evidence>
<dbReference type="CDD" id="cd00483">
    <property type="entry name" value="HPPK"/>
    <property type="match status" value="1"/>
</dbReference>
<accession>A0ABZ2H1K2</accession>
<protein>
    <recommendedName>
        <fullName evidence="4">2-amino-4-hydroxy-6-hydroxymethyldihydropteridine pyrophosphokinase</fullName>
        <ecNumber evidence="3">2.7.6.3</ecNumber>
    </recommendedName>
    <alternativeName>
        <fullName evidence="11">6-hydroxymethyl-7,8-dihydropterin pyrophosphokinase</fullName>
    </alternativeName>
    <alternativeName>
        <fullName evidence="12">7,8-dihydro-6-hydroxymethylpterin-pyrophosphokinase</fullName>
    </alternativeName>
</protein>
<evidence type="ECO:0000256" key="6">
    <source>
        <dbReference type="ARBA" id="ARBA00022741"/>
    </source>
</evidence>
<evidence type="ECO:0000256" key="2">
    <source>
        <dbReference type="ARBA" id="ARBA00005810"/>
    </source>
</evidence>
<dbReference type="NCBIfam" id="TIGR01498">
    <property type="entry name" value="folK"/>
    <property type="match status" value="1"/>
</dbReference>
<proteinExistence type="inferred from homology"/>
<dbReference type="EC" id="2.7.6.3" evidence="3"/>
<keyword evidence="9" id="KW-0289">Folate biosynthesis</keyword>
<organism evidence="14 15">
    <name type="scientific">Candidatus Legionella polyplacis</name>
    <dbReference type="NCBI Taxonomy" id="2005262"/>
    <lineage>
        <taxon>Bacteria</taxon>
        <taxon>Pseudomonadati</taxon>
        <taxon>Pseudomonadota</taxon>
        <taxon>Gammaproteobacteria</taxon>
        <taxon>Legionellales</taxon>
        <taxon>Legionellaceae</taxon>
        <taxon>Legionella</taxon>
    </lineage>
</organism>
<comment type="pathway">
    <text evidence="1">Cofactor biosynthesis; tetrahydrofolate biosynthesis; 2-amino-4-hydroxy-6-hydroxymethyl-7,8-dihydropteridine diphosphate from 7,8-dihydroneopterin triphosphate: step 4/4.</text>
</comment>
<evidence type="ECO:0000256" key="1">
    <source>
        <dbReference type="ARBA" id="ARBA00005051"/>
    </source>
</evidence>
<evidence type="ECO:0000313" key="15">
    <source>
        <dbReference type="Proteomes" id="UP001360424"/>
    </source>
</evidence>
<evidence type="ECO:0000256" key="11">
    <source>
        <dbReference type="ARBA" id="ARBA00029766"/>
    </source>
</evidence>
<evidence type="ECO:0000256" key="3">
    <source>
        <dbReference type="ARBA" id="ARBA00013253"/>
    </source>
</evidence>
<evidence type="ECO:0000256" key="9">
    <source>
        <dbReference type="ARBA" id="ARBA00022909"/>
    </source>
</evidence>
<dbReference type="Gene3D" id="3.30.70.560">
    <property type="entry name" value="7,8-Dihydro-6-hydroxymethylpterin-pyrophosphokinase HPPK"/>
    <property type="match status" value="1"/>
</dbReference>
<comment type="similarity">
    <text evidence="2">Belongs to the HPPK family.</text>
</comment>
<dbReference type="InterPro" id="IPR035907">
    <property type="entry name" value="Hppk_sf"/>
</dbReference>
<dbReference type="Pfam" id="PF01288">
    <property type="entry name" value="HPPK"/>
    <property type="match status" value="1"/>
</dbReference>
<evidence type="ECO:0000256" key="10">
    <source>
        <dbReference type="ARBA" id="ARBA00029409"/>
    </source>
</evidence>